<dbReference type="PANTHER" id="PTHR43661:SF1">
    <property type="entry name" value="PHOSPHOGLUCONATE DEHYDRATASE"/>
    <property type="match status" value="1"/>
</dbReference>
<evidence type="ECO:0000256" key="5">
    <source>
        <dbReference type="ARBA" id="ARBA00023304"/>
    </source>
</evidence>
<keyword evidence="2" id="KW-0001">2Fe-2S</keyword>
<keyword evidence="5" id="KW-0100">Branched-chain amino acid biosynthesis</keyword>
<keyword evidence="4" id="KW-0456">Lyase</keyword>
<evidence type="ECO:0000256" key="4">
    <source>
        <dbReference type="ARBA" id="ARBA00023239"/>
    </source>
</evidence>
<dbReference type="GO" id="GO:0005829">
    <property type="term" value="C:cytosol"/>
    <property type="evidence" value="ECO:0007669"/>
    <property type="project" value="TreeGrafter"/>
</dbReference>
<dbReference type="InterPro" id="IPR000581">
    <property type="entry name" value="ILV_EDD_N"/>
</dbReference>
<feature type="domain" description="Dihydroxy-acid/6-phosphogluconate dehydratase N-terminal" evidence="6">
    <location>
        <begin position="5"/>
        <end position="107"/>
    </location>
</feature>
<organism evidence="7 8">
    <name type="scientific">Lacticaseibacillus paracasei</name>
    <name type="common">Lactobacillus paracasei</name>
    <dbReference type="NCBI Taxonomy" id="1597"/>
    <lineage>
        <taxon>Bacteria</taxon>
        <taxon>Bacillati</taxon>
        <taxon>Bacillota</taxon>
        <taxon>Bacilli</taxon>
        <taxon>Lactobacillales</taxon>
        <taxon>Lactobacillaceae</taxon>
        <taxon>Lacticaseibacillus</taxon>
    </lineage>
</organism>
<keyword evidence="3" id="KW-0411">Iron-sulfur</keyword>
<evidence type="ECO:0000313" key="8">
    <source>
        <dbReference type="Proteomes" id="UP000234512"/>
    </source>
</evidence>
<keyword evidence="2" id="KW-0479">Metal-binding</keyword>
<dbReference type="GO" id="GO:0051537">
    <property type="term" value="F:2 iron, 2 sulfur cluster binding"/>
    <property type="evidence" value="ECO:0007669"/>
    <property type="project" value="UniProtKB-KW"/>
</dbReference>
<proteinExistence type="inferred from homology"/>
<dbReference type="SUPFAM" id="SSF143975">
    <property type="entry name" value="IlvD/EDD N-terminal domain-like"/>
    <property type="match status" value="1"/>
</dbReference>
<gene>
    <name evidence="7" type="ORF">C0Q90_16395</name>
</gene>
<evidence type="ECO:0000256" key="3">
    <source>
        <dbReference type="ARBA" id="ARBA00023014"/>
    </source>
</evidence>
<dbReference type="InterPro" id="IPR037237">
    <property type="entry name" value="IlvD/EDD_N"/>
</dbReference>
<accession>A0AB36X6B2</accession>
<dbReference type="PANTHER" id="PTHR43661">
    <property type="entry name" value="D-XYLONATE DEHYDRATASE"/>
    <property type="match status" value="1"/>
</dbReference>
<reference evidence="7 8" key="1">
    <citation type="journal article" date="2018" name="Genome Announc.">
        <title>Draft Genome Sequence of Lactobacillus paracasei DUP 13076, Which Exhibits Potent Antipathogenic Effects against Salmonella enterica Serovars Enteritidis, Typhimurium, and Heidelberg.</title>
        <authorList>
            <person name="Muyyarikkandy M.S."/>
            <person name="Alqahtani F.H."/>
            <person name="Mandoiu I."/>
            <person name="Amalaradjou M.A."/>
        </authorList>
    </citation>
    <scope>NUCLEOTIDE SEQUENCE [LARGE SCALE GENOMIC DNA]</scope>
    <source>
        <strain evidence="7 8">DUP 13076</strain>
    </source>
</reference>
<feature type="non-terminal residue" evidence="7">
    <location>
        <position position="1"/>
    </location>
</feature>
<dbReference type="AlphaFoldDB" id="A0AB36X6B2"/>
<dbReference type="Pfam" id="PF00920">
    <property type="entry name" value="ILVD_EDD_N"/>
    <property type="match status" value="1"/>
</dbReference>
<name>A0AB36X6B2_LACPA</name>
<keyword evidence="2" id="KW-0408">Iron</keyword>
<keyword evidence="5" id="KW-0028">Amino-acid biosynthesis</keyword>
<evidence type="ECO:0000256" key="2">
    <source>
        <dbReference type="ARBA" id="ARBA00022714"/>
    </source>
</evidence>
<sequence>DQYTPIADVLDERAFVNGIVGLLATGGSTNHTLHLVAMARAAGILLTWDDFNDLSGVIPLLARVYPNGKADVNEFQAAGGLSIVIRELINAGLLHDDVTTIMGKGLRRHAQEPFLDGEKLVWRD</sequence>
<comment type="similarity">
    <text evidence="1">Belongs to the IlvD/Edd family.</text>
</comment>
<evidence type="ECO:0000259" key="6">
    <source>
        <dbReference type="Pfam" id="PF00920"/>
    </source>
</evidence>
<protein>
    <submittedName>
        <fullName evidence="7">Phosphogluconate dehydratase</fullName>
    </submittedName>
</protein>
<dbReference type="GO" id="GO:0009082">
    <property type="term" value="P:branched-chain amino acid biosynthetic process"/>
    <property type="evidence" value="ECO:0007669"/>
    <property type="project" value="UniProtKB-KW"/>
</dbReference>
<dbReference type="Proteomes" id="UP000234512">
    <property type="component" value="Unassembled WGS sequence"/>
</dbReference>
<dbReference type="EMBL" id="PKQJ01000117">
    <property type="protein sequence ID" value="PLC44812.1"/>
    <property type="molecule type" value="Genomic_DNA"/>
</dbReference>
<evidence type="ECO:0000256" key="1">
    <source>
        <dbReference type="ARBA" id="ARBA00006486"/>
    </source>
</evidence>
<feature type="non-terminal residue" evidence="7">
    <location>
        <position position="124"/>
    </location>
</feature>
<dbReference type="GO" id="GO:0016836">
    <property type="term" value="F:hydro-lyase activity"/>
    <property type="evidence" value="ECO:0007669"/>
    <property type="project" value="TreeGrafter"/>
</dbReference>
<evidence type="ECO:0000313" key="7">
    <source>
        <dbReference type="EMBL" id="PLC44812.1"/>
    </source>
</evidence>
<comment type="caution">
    <text evidence="7">The sequence shown here is derived from an EMBL/GenBank/DDBJ whole genome shotgun (WGS) entry which is preliminary data.</text>
</comment>